<sequence length="219" mass="24000">MYGVQENASYEELCAEPLPCFEFKEPTSLANSIASIHRPYWADCSGFWPPRANVSAFQAYFPPSSVARVKPVSLPHLYETPELQGGFDAGHFTSVRLVKAYFARVEEIRGGRNTNTYYFPNADPCWSSSGSRVATSIGADMPRHPRSHCAFPVWLIHSHDHVAEAPRPASLAVMEDAPASASQSTGSMSTSSSSSSFPSSSFMEVFIRPLNAWNDPDAT</sequence>
<dbReference type="Proteomes" id="UP000824881">
    <property type="component" value="Unassembled WGS sequence"/>
</dbReference>
<comment type="caution">
    <text evidence="1">The sequence shown here is derived from an EMBL/GenBank/DDBJ whole genome shotgun (WGS) entry which is preliminary data.</text>
</comment>
<evidence type="ECO:0000313" key="1">
    <source>
        <dbReference type="EMBL" id="KAG9226696.1"/>
    </source>
</evidence>
<gene>
    <name evidence="1" type="ORF">CCMSSC00406_0006079</name>
</gene>
<reference evidence="1 2" key="1">
    <citation type="journal article" date="2021" name="Appl. Environ. Microbiol.">
        <title>Genetic linkage and physical mapping for an oyster mushroom Pleurotus cornucopiae and QTL analysis for the trait cap color.</title>
        <authorList>
            <person name="Zhang Y."/>
            <person name="Gao W."/>
            <person name="Sonnenberg A."/>
            <person name="Chen Q."/>
            <person name="Zhang J."/>
            <person name="Huang C."/>
        </authorList>
    </citation>
    <scope>NUCLEOTIDE SEQUENCE [LARGE SCALE GENOMIC DNA]</scope>
    <source>
        <strain evidence="1">CCMSSC00406</strain>
    </source>
</reference>
<name>A0ACB7J9M3_PLECO</name>
<keyword evidence="2" id="KW-1185">Reference proteome</keyword>
<protein>
    <submittedName>
        <fullName evidence="1">Uncharacterized protein</fullName>
    </submittedName>
</protein>
<dbReference type="EMBL" id="WQMT02000002">
    <property type="protein sequence ID" value="KAG9226696.1"/>
    <property type="molecule type" value="Genomic_DNA"/>
</dbReference>
<accession>A0ACB7J9M3</accession>
<evidence type="ECO:0000313" key="2">
    <source>
        <dbReference type="Proteomes" id="UP000824881"/>
    </source>
</evidence>
<organism evidence="1 2">
    <name type="scientific">Pleurotus cornucopiae</name>
    <name type="common">Cornucopia mushroom</name>
    <dbReference type="NCBI Taxonomy" id="5321"/>
    <lineage>
        <taxon>Eukaryota</taxon>
        <taxon>Fungi</taxon>
        <taxon>Dikarya</taxon>
        <taxon>Basidiomycota</taxon>
        <taxon>Agaricomycotina</taxon>
        <taxon>Agaricomycetes</taxon>
        <taxon>Agaricomycetidae</taxon>
        <taxon>Agaricales</taxon>
        <taxon>Pleurotineae</taxon>
        <taxon>Pleurotaceae</taxon>
        <taxon>Pleurotus</taxon>
    </lineage>
</organism>
<proteinExistence type="predicted"/>